<organism evidence="2 3">
    <name type="scientific">Cerrena zonata</name>
    <dbReference type="NCBI Taxonomy" id="2478898"/>
    <lineage>
        <taxon>Eukaryota</taxon>
        <taxon>Fungi</taxon>
        <taxon>Dikarya</taxon>
        <taxon>Basidiomycota</taxon>
        <taxon>Agaricomycotina</taxon>
        <taxon>Agaricomycetes</taxon>
        <taxon>Polyporales</taxon>
        <taxon>Cerrenaceae</taxon>
        <taxon>Cerrena</taxon>
    </lineage>
</organism>
<feature type="compositionally biased region" description="Low complexity" evidence="1">
    <location>
        <begin position="71"/>
        <end position="83"/>
    </location>
</feature>
<dbReference type="Proteomes" id="UP001385951">
    <property type="component" value="Unassembled WGS sequence"/>
</dbReference>
<name>A0AAW0GFW7_9APHY</name>
<evidence type="ECO:0000313" key="3">
    <source>
        <dbReference type="Proteomes" id="UP001385951"/>
    </source>
</evidence>
<accession>A0AAW0GFW7</accession>
<reference evidence="2 3" key="1">
    <citation type="submission" date="2022-09" db="EMBL/GenBank/DDBJ databases">
        <authorList>
            <person name="Palmer J.M."/>
        </authorList>
    </citation>
    <scope>NUCLEOTIDE SEQUENCE [LARGE SCALE GENOMIC DNA]</scope>
    <source>
        <strain evidence="2 3">DSM 7382</strain>
    </source>
</reference>
<feature type="compositionally biased region" description="Low complexity" evidence="1">
    <location>
        <begin position="52"/>
        <end position="63"/>
    </location>
</feature>
<dbReference type="AlphaFoldDB" id="A0AAW0GFW7"/>
<sequence>MDPSTSAAALKAEIARLTGAIEQRKIAEANARTSAYSSRPRGNVYINPNYKPPSRSAPTARPVSRPPSPSSKPQMPLLKKSLSVESPFNHLGGR</sequence>
<evidence type="ECO:0000313" key="2">
    <source>
        <dbReference type="EMBL" id="KAK7687910.1"/>
    </source>
</evidence>
<keyword evidence="3" id="KW-1185">Reference proteome</keyword>
<comment type="caution">
    <text evidence="2">The sequence shown here is derived from an EMBL/GenBank/DDBJ whole genome shotgun (WGS) entry which is preliminary data.</text>
</comment>
<gene>
    <name evidence="2" type="ORF">QCA50_009129</name>
</gene>
<dbReference type="EMBL" id="JASBNA010000012">
    <property type="protein sequence ID" value="KAK7687910.1"/>
    <property type="molecule type" value="Genomic_DNA"/>
</dbReference>
<protein>
    <submittedName>
        <fullName evidence="2">Uncharacterized protein</fullName>
    </submittedName>
</protein>
<proteinExistence type="predicted"/>
<feature type="region of interest" description="Disordered" evidence="1">
    <location>
        <begin position="29"/>
        <end position="94"/>
    </location>
</feature>
<evidence type="ECO:0000256" key="1">
    <source>
        <dbReference type="SAM" id="MobiDB-lite"/>
    </source>
</evidence>